<gene>
    <name evidence="2" type="ORF">LIER_23522</name>
</gene>
<dbReference type="EMBL" id="BAABME010006648">
    <property type="protein sequence ID" value="GAA0168931.1"/>
    <property type="molecule type" value="Genomic_DNA"/>
</dbReference>
<dbReference type="Proteomes" id="UP001454036">
    <property type="component" value="Unassembled WGS sequence"/>
</dbReference>
<feature type="region of interest" description="Disordered" evidence="1">
    <location>
        <begin position="49"/>
        <end position="79"/>
    </location>
</feature>
<protein>
    <submittedName>
        <fullName evidence="2">Uncharacterized protein</fullName>
    </submittedName>
</protein>
<keyword evidence="3" id="KW-1185">Reference proteome</keyword>
<name>A0AAV3R0I9_LITER</name>
<evidence type="ECO:0000313" key="2">
    <source>
        <dbReference type="EMBL" id="GAA0168931.1"/>
    </source>
</evidence>
<accession>A0AAV3R0I9</accession>
<evidence type="ECO:0000313" key="3">
    <source>
        <dbReference type="Proteomes" id="UP001454036"/>
    </source>
</evidence>
<comment type="caution">
    <text evidence="2">The sequence shown here is derived from an EMBL/GenBank/DDBJ whole genome shotgun (WGS) entry which is preliminary data.</text>
</comment>
<proteinExistence type="predicted"/>
<organism evidence="2 3">
    <name type="scientific">Lithospermum erythrorhizon</name>
    <name type="common">Purple gromwell</name>
    <name type="synonym">Lithospermum officinale var. erythrorhizon</name>
    <dbReference type="NCBI Taxonomy" id="34254"/>
    <lineage>
        <taxon>Eukaryota</taxon>
        <taxon>Viridiplantae</taxon>
        <taxon>Streptophyta</taxon>
        <taxon>Embryophyta</taxon>
        <taxon>Tracheophyta</taxon>
        <taxon>Spermatophyta</taxon>
        <taxon>Magnoliopsida</taxon>
        <taxon>eudicotyledons</taxon>
        <taxon>Gunneridae</taxon>
        <taxon>Pentapetalae</taxon>
        <taxon>asterids</taxon>
        <taxon>lamiids</taxon>
        <taxon>Boraginales</taxon>
        <taxon>Boraginaceae</taxon>
        <taxon>Boraginoideae</taxon>
        <taxon>Lithospermeae</taxon>
        <taxon>Lithospermum</taxon>
    </lineage>
</organism>
<dbReference type="AlphaFoldDB" id="A0AAV3R0I9"/>
<sequence length="79" mass="8946">MADILQGMTGTIITSVMQQLRERLPQLRGENPVEVSSVRKKTCTTLPWCGEETSQGPDNTTAMTLQHEMLQPRHPPRMR</sequence>
<feature type="compositionally biased region" description="Polar residues" evidence="1">
    <location>
        <begin position="52"/>
        <end position="64"/>
    </location>
</feature>
<evidence type="ECO:0000256" key="1">
    <source>
        <dbReference type="SAM" id="MobiDB-lite"/>
    </source>
</evidence>
<reference evidence="2 3" key="1">
    <citation type="submission" date="2024-01" db="EMBL/GenBank/DDBJ databases">
        <title>The complete chloroplast genome sequence of Lithospermum erythrorhizon: insights into the phylogenetic relationship among Boraginaceae species and the maternal lineages of purple gromwells.</title>
        <authorList>
            <person name="Okada T."/>
            <person name="Watanabe K."/>
        </authorList>
    </citation>
    <scope>NUCLEOTIDE SEQUENCE [LARGE SCALE GENOMIC DNA]</scope>
</reference>